<reference evidence="3" key="1">
    <citation type="submission" date="2023-08" db="EMBL/GenBank/DDBJ databases">
        <title>Black Yeasts Isolated from many extreme environments.</title>
        <authorList>
            <person name="Coleine C."/>
            <person name="Stajich J.E."/>
            <person name="Selbmann L."/>
        </authorList>
    </citation>
    <scope>NUCLEOTIDE SEQUENCE</scope>
    <source>
        <strain evidence="3">CCFEE 5401</strain>
    </source>
</reference>
<name>A0AAN7TJX9_9PEZI</name>
<feature type="region of interest" description="Disordered" evidence="1">
    <location>
        <begin position="31"/>
        <end position="382"/>
    </location>
</feature>
<feature type="compositionally biased region" description="Basic and acidic residues" evidence="1">
    <location>
        <begin position="49"/>
        <end position="58"/>
    </location>
</feature>
<evidence type="ECO:0000256" key="2">
    <source>
        <dbReference type="SAM" id="Phobius"/>
    </source>
</evidence>
<organism evidence="3 4">
    <name type="scientific">Meristemomyces frigidus</name>
    <dbReference type="NCBI Taxonomy" id="1508187"/>
    <lineage>
        <taxon>Eukaryota</taxon>
        <taxon>Fungi</taxon>
        <taxon>Dikarya</taxon>
        <taxon>Ascomycota</taxon>
        <taxon>Pezizomycotina</taxon>
        <taxon>Dothideomycetes</taxon>
        <taxon>Dothideomycetidae</taxon>
        <taxon>Mycosphaerellales</taxon>
        <taxon>Teratosphaeriaceae</taxon>
        <taxon>Meristemomyces</taxon>
    </lineage>
</organism>
<proteinExistence type="predicted"/>
<evidence type="ECO:0000313" key="3">
    <source>
        <dbReference type="EMBL" id="KAK5114923.1"/>
    </source>
</evidence>
<dbReference type="Proteomes" id="UP001310890">
    <property type="component" value="Unassembled WGS sequence"/>
</dbReference>
<feature type="transmembrane region" description="Helical" evidence="2">
    <location>
        <begin position="6"/>
        <end position="26"/>
    </location>
</feature>
<accession>A0AAN7TJX9</accession>
<keyword evidence="2" id="KW-0812">Transmembrane</keyword>
<keyword evidence="2" id="KW-0472">Membrane</keyword>
<sequence length="419" mass="45285">MDAWQATQSWLGFAAIAGGLGAYYYLSQQNPRQSSDAALAKRRSSIQDVRNKKLERETQPVAKKGAAKDAPKKRKAPKKEDTPPVKEPPQIVAPGPSSAKSEEQEEMNNKQFAEQMLNARKGANLSAPKDKQQRQRTVKQGSASDRAEASASPTQDGSEEEDNVPTAATTGDVSDMLEPVAKAPSTLRVTSSNQPEKQRAARQPKKEEEVESKKQRQNRQKKEQQRLEREAEEKERKVLEEKQRRAAREARGEPAKNGIAAKAPASSVWTGPKPAQQNGEASTNGPLDGPLLDTFDAESTESSNGGMGHSTAATSTTDAEPTEREFPSGRLSEDQQMAMAMKQSEDESGWTTVDVPKKKKGKKVGDEASDNSTPVDNVAPAVKPIQKAPAKAVVNSKPTGGFAALSFEGDDNEAASWDP</sequence>
<dbReference type="AlphaFoldDB" id="A0AAN7TJX9"/>
<keyword evidence="2" id="KW-1133">Transmembrane helix</keyword>
<feature type="compositionally biased region" description="Polar residues" evidence="1">
    <location>
        <begin position="275"/>
        <end position="285"/>
    </location>
</feature>
<feature type="compositionally biased region" description="Basic and acidic residues" evidence="1">
    <location>
        <begin position="196"/>
        <end position="254"/>
    </location>
</feature>
<protein>
    <submittedName>
        <fullName evidence="3">Uncharacterized protein</fullName>
    </submittedName>
</protein>
<evidence type="ECO:0000313" key="4">
    <source>
        <dbReference type="Proteomes" id="UP001310890"/>
    </source>
</evidence>
<comment type="caution">
    <text evidence="3">The sequence shown here is derived from an EMBL/GenBank/DDBJ whole genome shotgun (WGS) entry which is preliminary data.</text>
</comment>
<evidence type="ECO:0000256" key="1">
    <source>
        <dbReference type="SAM" id="MobiDB-lite"/>
    </source>
</evidence>
<dbReference type="EMBL" id="JAVRRL010000015">
    <property type="protein sequence ID" value="KAK5114923.1"/>
    <property type="molecule type" value="Genomic_DNA"/>
</dbReference>
<feature type="compositionally biased region" description="Basic and acidic residues" evidence="1">
    <location>
        <begin position="321"/>
        <end position="333"/>
    </location>
</feature>
<gene>
    <name evidence="3" type="ORF">LTR62_002082</name>
</gene>